<protein>
    <submittedName>
        <fullName evidence="10">ABC transporter permease</fullName>
    </submittedName>
</protein>
<dbReference type="CDD" id="cd06261">
    <property type="entry name" value="TM_PBP2"/>
    <property type="match status" value="1"/>
</dbReference>
<evidence type="ECO:0000256" key="4">
    <source>
        <dbReference type="ARBA" id="ARBA00022475"/>
    </source>
</evidence>
<dbReference type="PROSITE" id="PS50928">
    <property type="entry name" value="ABC_TM1"/>
    <property type="match status" value="1"/>
</dbReference>
<dbReference type="PANTHER" id="PTHR42929">
    <property type="entry name" value="INNER MEMBRANE ABC TRANSPORTER PERMEASE PROTEIN YDCU-RELATED-RELATED"/>
    <property type="match status" value="1"/>
</dbReference>
<evidence type="ECO:0000256" key="2">
    <source>
        <dbReference type="ARBA" id="ARBA00007069"/>
    </source>
</evidence>
<dbReference type="GO" id="GO:0005886">
    <property type="term" value="C:plasma membrane"/>
    <property type="evidence" value="ECO:0007669"/>
    <property type="project" value="UniProtKB-SubCell"/>
</dbReference>
<evidence type="ECO:0000256" key="6">
    <source>
        <dbReference type="ARBA" id="ARBA00022989"/>
    </source>
</evidence>
<comment type="caution">
    <text evidence="10">The sequence shown here is derived from an EMBL/GenBank/DDBJ whole genome shotgun (WGS) entry which is preliminary data.</text>
</comment>
<name>A0A437MPQ6_9PROT</name>
<evidence type="ECO:0000313" key="10">
    <source>
        <dbReference type="EMBL" id="RVT99633.1"/>
    </source>
</evidence>
<evidence type="ECO:0000256" key="1">
    <source>
        <dbReference type="ARBA" id="ARBA00004651"/>
    </source>
</evidence>
<proteinExistence type="inferred from homology"/>
<keyword evidence="3 8" id="KW-0813">Transport</keyword>
<evidence type="ECO:0000313" key="11">
    <source>
        <dbReference type="Proteomes" id="UP000282957"/>
    </source>
</evidence>
<feature type="domain" description="ABC transmembrane type-1" evidence="9">
    <location>
        <begin position="57"/>
        <end position="263"/>
    </location>
</feature>
<evidence type="ECO:0000256" key="8">
    <source>
        <dbReference type="RuleBase" id="RU363032"/>
    </source>
</evidence>
<feature type="transmembrane region" description="Helical" evidence="8">
    <location>
        <begin position="143"/>
        <end position="163"/>
    </location>
</feature>
<feature type="transmembrane region" description="Helical" evidence="8">
    <location>
        <begin position="63"/>
        <end position="85"/>
    </location>
</feature>
<accession>A0A437MPQ6</accession>
<evidence type="ECO:0000256" key="5">
    <source>
        <dbReference type="ARBA" id="ARBA00022692"/>
    </source>
</evidence>
<dbReference type="EMBL" id="SACL01000001">
    <property type="protein sequence ID" value="RVT99633.1"/>
    <property type="molecule type" value="Genomic_DNA"/>
</dbReference>
<dbReference type="OrthoDB" id="7915284at2"/>
<dbReference type="GO" id="GO:0055085">
    <property type="term" value="P:transmembrane transport"/>
    <property type="evidence" value="ECO:0007669"/>
    <property type="project" value="InterPro"/>
</dbReference>
<feature type="transmembrane region" description="Helical" evidence="8">
    <location>
        <begin position="92"/>
        <end position="115"/>
    </location>
</feature>
<dbReference type="Pfam" id="PF00528">
    <property type="entry name" value="BPD_transp_1"/>
    <property type="match status" value="1"/>
</dbReference>
<evidence type="ECO:0000256" key="3">
    <source>
        <dbReference type="ARBA" id="ARBA00022448"/>
    </source>
</evidence>
<comment type="subcellular location">
    <subcellularLocation>
        <location evidence="1 8">Cell membrane</location>
        <topology evidence="1 8">Multi-pass membrane protein</topology>
    </subcellularLocation>
</comment>
<reference evidence="10 11" key="1">
    <citation type="submission" date="2019-01" db="EMBL/GenBank/DDBJ databases">
        <authorList>
            <person name="Chen W.-M."/>
        </authorList>
    </citation>
    <scope>NUCLEOTIDE SEQUENCE [LARGE SCALE GENOMIC DNA]</scope>
    <source>
        <strain evidence="10 11">CCP-6</strain>
    </source>
</reference>
<feature type="transmembrane region" description="Helical" evidence="8">
    <location>
        <begin position="204"/>
        <end position="222"/>
    </location>
</feature>
<dbReference type="Gene3D" id="1.10.3720.10">
    <property type="entry name" value="MetI-like"/>
    <property type="match status" value="1"/>
</dbReference>
<dbReference type="InterPro" id="IPR000515">
    <property type="entry name" value="MetI-like"/>
</dbReference>
<evidence type="ECO:0000256" key="7">
    <source>
        <dbReference type="ARBA" id="ARBA00023136"/>
    </source>
</evidence>
<evidence type="ECO:0000259" key="9">
    <source>
        <dbReference type="PROSITE" id="PS50928"/>
    </source>
</evidence>
<dbReference type="AlphaFoldDB" id="A0A437MPQ6"/>
<dbReference type="Proteomes" id="UP000282957">
    <property type="component" value="Unassembled WGS sequence"/>
</dbReference>
<dbReference type="PANTHER" id="PTHR42929:SF1">
    <property type="entry name" value="INNER MEMBRANE ABC TRANSPORTER PERMEASE PROTEIN YDCU-RELATED"/>
    <property type="match status" value="1"/>
</dbReference>
<gene>
    <name evidence="10" type="ORF">EOD42_00645</name>
</gene>
<keyword evidence="11" id="KW-1185">Reference proteome</keyword>
<comment type="similarity">
    <text evidence="2">Belongs to the binding-protein-dependent transport system permease family. CysTW subfamily.</text>
</comment>
<dbReference type="SUPFAM" id="SSF161098">
    <property type="entry name" value="MetI-like"/>
    <property type="match status" value="1"/>
</dbReference>
<keyword evidence="4" id="KW-1003">Cell membrane</keyword>
<organism evidence="10 11">
    <name type="scientific">Rhodovarius crocodyli</name>
    <dbReference type="NCBI Taxonomy" id="1979269"/>
    <lineage>
        <taxon>Bacteria</taxon>
        <taxon>Pseudomonadati</taxon>
        <taxon>Pseudomonadota</taxon>
        <taxon>Alphaproteobacteria</taxon>
        <taxon>Acetobacterales</taxon>
        <taxon>Roseomonadaceae</taxon>
        <taxon>Rhodovarius</taxon>
    </lineage>
</organism>
<sequence length="278" mass="30531">MLAAPAVGCVVAFILLPVLAMALHSFWLRDPNGIVIQQFTLTSWREFLDDPFYLEVLGRTGRLAAITTLICALVGYPVAYTLILMPDRFRALMILLLFLPSWISFVVRTMSWLHVLGPGGLVNLLLRRMGVIEEPLPLLYNDFSIYVGMVHYTLTYMVLNIYIGLQSVDRNLVDAARTLGAKGWHAFLEVTLPLSLPGLMAGSLLVFILAAGTYITPLILGGTGNVYYSNLIYEAVIPQLDWPLGATLAVVFIVVLTAVIGLYARLAGVGTLFRKVSA</sequence>
<dbReference type="InterPro" id="IPR035906">
    <property type="entry name" value="MetI-like_sf"/>
</dbReference>
<feature type="transmembrane region" description="Helical" evidence="8">
    <location>
        <begin position="242"/>
        <end position="264"/>
    </location>
</feature>
<keyword evidence="5 8" id="KW-0812">Transmembrane</keyword>
<keyword evidence="6 8" id="KW-1133">Transmembrane helix</keyword>
<keyword evidence="7 8" id="KW-0472">Membrane</keyword>